<evidence type="ECO:0000313" key="3">
    <source>
        <dbReference type="Proteomes" id="UP000278981"/>
    </source>
</evidence>
<keyword evidence="1" id="KW-0812">Transmembrane</keyword>
<dbReference type="EMBL" id="QDGB01000439">
    <property type="protein sequence ID" value="RQX08664.1"/>
    <property type="molecule type" value="Genomic_DNA"/>
</dbReference>
<accession>A0A3N9X6D3</accession>
<evidence type="ECO:0000256" key="1">
    <source>
        <dbReference type="SAM" id="Phobius"/>
    </source>
</evidence>
<proteinExistence type="predicted"/>
<keyword evidence="1" id="KW-0472">Membrane</keyword>
<comment type="caution">
    <text evidence="2">The sequence shown here is derived from an EMBL/GenBank/DDBJ whole genome shotgun (WGS) entry which is preliminary data.</text>
</comment>
<protein>
    <submittedName>
        <fullName evidence="2">Uncharacterized protein</fullName>
    </submittedName>
</protein>
<keyword evidence="1" id="KW-1133">Transmembrane helix</keyword>
<gene>
    <name evidence="2" type="ORF">DDE19_34710</name>
</gene>
<organism evidence="2 3">
    <name type="scientific">Micromonospora ureilytica</name>
    <dbReference type="NCBI Taxonomy" id="709868"/>
    <lineage>
        <taxon>Bacteria</taxon>
        <taxon>Bacillati</taxon>
        <taxon>Actinomycetota</taxon>
        <taxon>Actinomycetes</taxon>
        <taxon>Micromonosporales</taxon>
        <taxon>Micromonosporaceae</taxon>
        <taxon>Micromonospora</taxon>
    </lineage>
</organism>
<dbReference type="AlphaFoldDB" id="A0A3N9X6D3"/>
<dbReference type="RefSeq" id="WP_124823483.1">
    <property type="nucleotide sequence ID" value="NZ_QDGB01000439.1"/>
</dbReference>
<evidence type="ECO:0000313" key="2">
    <source>
        <dbReference type="EMBL" id="RQX08664.1"/>
    </source>
</evidence>
<sequence length="114" mass="12397">MPDEQVAATRRRTSYRLHVLSWRLAFLAGALTALTQVLRANHVIGHLASVVVVVALAAVFCGALLLVLVTGAIQAAHFSVNPLGRGAVQRQVRFGRMLLVDLVTLPWSPQGHRR</sequence>
<feature type="transmembrane region" description="Helical" evidence="1">
    <location>
        <begin position="44"/>
        <end position="69"/>
    </location>
</feature>
<feature type="transmembrane region" description="Helical" evidence="1">
    <location>
        <begin position="20"/>
        <end position="38"/>
    </location>
</feature>
<reference evidence="2 3" key="1">
    <citation type="submission" date="2018-04" db="EMBL/GenBank/DDBJ databases">
        <title>Micromonosporas from Atacama Desert.</title>
        <authorList>
            <person name="Carro L."/>
            <person name="Klenk H.-P."/>
            <person name="Goodfellow M."/>
        </authorList>
    </citation>
    <scope>NUCLEOTIDE SEQUENCE [LARGE SCALE GENOMIC DNA]</scope>
    <source>
        <strain evidence="2 3">LB19</strain>
    </source>
</reference>
<dbReference type="Proteomes" id="UP000278981">
    <property type="component" value="Unassembled WGS sequence"/>
</dbReference>
<name>A0A3N9X6D3_9ACTN</name>
<dbReference type="OrthoDB" id="9916017at2"/>